<dbReference type="InterPro" id="IPR051785">
    <property type="entry name" value="MMCE/EMCE_epimerase"/>
</dbReference>
<dbReference type="Pfam" id="PF00903">
    <property type="entry name" value="Glyoxalase"/>
    <property type="match status" value="1"/>
</dbReference>
<dbReference type="Gene3D" id="3.10.180.10">
    <property type="entry name" value="2,3-Dihydroxybiphenyl 1,2-Dioxygenase, domain 1"/>
    <property type="match status" value="1"/>
</dbReference>
<dbReference type="SUPFAM" id="SSF54593">
    <property type="entry name" value="Glyoxalase/Bleomycin resistance protein/Dihydroxybiphenyl dioxygenase"/>
    <property type="match status" value="1"/>
</dbReference>
<accession>A0A6J6N952</accession>
<dbReference type="PANTHER" id="PTHR43048:SF6">
    <property type="entry name" value="BLR8189 PROTEIN"/>
    <property type="match status" value="1"/>
</dbReference>
<dbReference type="GO" id="GO:0046491">
    <property type="term" value="P:L-methylmalonyl-CoA metabolic process"/>
    <property type="evidence" value="ECO:0007669"/>
    <property type="project" value="TreeGrafter"/>
</dbReference>
<dbReference type="PROSITE" id="PS51819">
    <property type="entry name" value="VOC"/>
    <property type="match status" value="1"/>
</dbReference>
<keyword evidence="1" id="KW-0479">Metal-binding</keyword>
<organism evidence="3">
    <name type="scientific">freshwater metagenome</name>
    <dbReference type="NCBI Taxonomy" id="449393"/>
    <lineage>
        <taxon>unclassified sequences</taxon>
        <taxon>metagenomes</taxon>
        <taxon>ecological metagenomes</taxon>
    </lineage>
</organism>
<feature type="domain" description="VOC" evidence="2">
    <location>
        <begin position="14"/>
        <end position="150"/>
    </location>
</feature>
<proteinExistence type="predicted"/>
<dbReference type="InterPro" id="IPR004360">
    <property type="entry name" value="Glyas_Fos-R_dOase_dom"/>
</dbReference>
<dbReference type="GO" id="GO:0004493">
    <property type="term" value="F:methylmalonyl-CoA epimerase activity"/>
    <property type="evidence" value="ECO:0007669"/>
    <property type="project" value="TreeGrafter"/>
</dbReference>
<evidence type="ECO:0000256" key="1">
    <source>
        <dbReference type="ARBA" id="ARBA00022723"/>
    </source>
</evidence>
<dbReference type="PANTHER" id="PTHR43048">
    <property type="entry name" value="METHYLMALONYL-COA EPIMERASE"/>
    <property type="match status" value="1"/>
</dbReference>
<protein>
    <submittedName>
        <fullName evidence="3">Unannotated protein</fullName>
    </submittedName>
</protein>
<gene>
    <name evidence="3" type="ORF">UFOPK2310_01253</name>
</gene>
<reference evidence="3" key="1">
    <citation type="submission" date="2020-05" db="EMBL/GenBank/DDBJ databases">
        <authorList>
            <person name="Chiriac C."/>
            <person name="Salcher M."/>
            <person name="Ghai R."/>
            <person name="Kavagutti S V."/>
        </authorList>
    </citation>
    <scope>NUCLEOTIDE SEQUENCE</scope>
</reference>
<name>A0A6J6N952_9ZZZZ</name>
<dbReference type="AlphaFoldDB" id="A0A6J6N952"/>
<sequence length="153" mass="16935">MNPKVTGGTTQAWAWHHSGFVVPDVDEAVDYYRIVLGFEMLFEDRLMTDWIQRTMNIPGITCHLAQCQSPISGQVIELLSFKNVPKAIDPRMPVWPGIGHAAFLVDDLDRGVRELETAGGSPIGEIVDFPEGRAVYCWSPSGTVIELEEAPPL</sequence>
<dbReference type="InterPro" id="IPR029068">
    <property type="entry name" value="Glyas_Bleomycin-R_OHBP_Dase"/>
</dbReference>
<evidence type="ECO:0000259" key="2">
    <source>
        <dbReference type="PROSITE" id="PS51819"/>
    </source>
</evidence>
<dbReference type="GO" id="GO:0046872">
    <property type="term" value="F:metal ion binding"/>
    <property type="evidence" value="ECO:0007669"/>
    <property type="project" value="UniProtKB-KW"/>
</dbReference>
<dbReference type="EMBL" id="CAEZWW010000171">
    <property type="protein sequence ID" value="CAB4681405.1"/>
    <property type="molecule type" value="Genomic_DNA"/>
</dbReference>
<dbReference type="InterPro" id="IPR037523">
    <property type="entry name" value="VOC_core"/>
</dbReference>
<evidence type="ECO:0000313" key="3">
    <source>
        <dbReference type="EMBL" id="CAB4681405.1"/>
    </source>
</evidence>